<dbReference type="PROSITE" id="PS50893">
    <property type="entry name" value="ABC_TRANSPORTER_2"/>
    <property type="match status" value="1"/>
</dbReference>
<protein>
    <submittedName>
        <fullName evidence="5">ABC transporter ATP-binding protein</fullName>
    </submittedName>
    <submittedName>
        <fullName evidence="6">Putative spermidine/putrescine transporter subunit ATP-binding component of ABC superfamily tranporter</fullName>
    </submittedName>
</protein>
<dbReference type="SUPFAM" id="SSF50331">
    <property type="entry name" value="MOP-like"/>
    <property type="match status" value="1"/>
</dbReference>
<keyword evidence="1" id="KW-0813">Transport</keyword>
<dbReference type="FunFam" id="3.40.50.300:FF:000133">
    <property type="entry name" value="Spermidine/putrescine import ATP-binding protein PotA"/>
    <property type="match status" value="1"/>
</dbReference>
<evidence type="ECO:0000256" key="2">
    <source>
        <dbReference type="ARBA" id="ARBA00022741"/>
    </source>
</evidence>
<dbReference type="GO" id="GO:0005524">
    <property type="term" value="F:ATP binding"/>
    <property type="evidence" value="ECO:0007669"/>
    <property type="project" value="UniProtKB-KW"/>
</dbReference>
<proteinExistence type="predicted"/>
<dbReference type="GO" id="GO:0022857">
    <property type="term" value="F:transmembrane transporter activity"/>
    <property type="evidence" value="ECO:0007669"/>
    <property type="project" value="InterPro"/>
</dbReference>
<dbReference type="GO" id="GO:0015847">
    <property type="term" value="P:putrescine transport"/>
    <property type="evidence" value="ECO:0007669"/>
    <property type="project" value="UniProtKB-ARBA"/>
</dbReference>
<evidence type="ECO:0000256" key="3">
    <source>
        <dbReference type="ARBA" id="ARBA00022840"/>
    </source>
</evidence>
<dbReference type="Pfam" id="PF00005">
    <property type="entry name" value="ABC_tran"/>
    <property type="match status" value="1"/>
</dbReference>
<evidence type="ECO:0000313" key="6">
    <source>
        <dbReference type="EMBL" id="SNU35447.1"/>
    </source>
</evidence>
<dbReference type="InterPro" id="IPR013611">
    <property type="entry name" value="Transp-assoc_OB_typ2"/>
</dbReference>
<dbReference type="InterPro" id="IPR050093">
    <property type="entry name" value="ABC_SmlMolc_Importer"/>
</dbReference>
<dbReference type="InterPro" id="IPR008995">
    <property type="entry name" value="Mo/tungstate-bd_C_term_dom"/>
</dbReference>
<name>A0A285B3D1_9ENTR</name>
<evidence type="ECO:0000313" key="7">
    <source>
        <dbReference type="Proteomes" id="UP000220639"/>
    </source>
</evidence>
<dbReference type="Gene3D" id="3.40.50.300">
    <property type="entry name" value="P-loop containing nucleotide triphosphate hydrolases"/>
    <property type="match status" value="1"/>
</dbReference>
<dbReference type="PROSITE" id="PS00211">
    <property type="entry name" value="ABC_TRANSPORTER_1"/>
    <property type="match status" value="1"/>
</dbReference>
<evidence type="ECO:0000259" key="4">
    <source>
        <dbReference type="PROSITE" id="PS50893"/>
    </source>
</evidence>
<dbReference type="PANTHER" id="PTHR42781">
    <property type="entry name" value="SPERMIDINE/PUTRESCINE IMPORT ATP-BINDING PROTEIN POTA"/>
    <property type="match status" value="1"/>
</dbReference>
<reference evidence="7" key="2">
    <citation type="submission" date="2017-08" db="EMBL/GenBank/DDBJ databases">
        <authorList>
            <person name="Brisse S."/>
        </authorList>
    </citation>
    <scope>NUCLEOTIDE SEQUENCE [LARGE SCALE GENOMIC DNA]</scope>
    <source>
        <strain evidence="7">06D021</strain>
    </source>
</reference>
<dbReference type="GO" id="GO:0043190">
    <property type="term" value="C:ATP-binding cassette (ABC) transporter complex"/>
    <property type="evidence" value="ECO:0007669"/>
    <property type="project" value="InterPro"/>
</dbReference>
<dbReference type="GO" id="GO:0016887">
    <property type="term" value="F:ATP hydrolysis activity"/>
    <property type="evidence" value="ECO:0007669"/>
    <property type="project" value="InterPro"/>
</dbReference>
<dbReference type="Pfam" id="PF08402">
    <property type="entry name" value="TOBE_2"/>
    <property type="match status" value="1"/>
</dbReference>
<keyword evidence="8" id="KW-1185">Reference proteome</keyword>
<keyword evidence="2" id="KW-0547">Nucleotide-binding</keyword>
<dbReference type="SMART" id="SM00382">
    <property type="entry name" value="AAA"/>
    <property type="match status" value="1"/>
</dbReference>
<organism evidence="6 7">
    <name type="scientific">Klebsiella grimontii</name>
    <dbReference type="NCBI Taxonomy" id="2058152"/>
    <lineage>
        <taxon>Bacteria</taxon>
        <taxon>Pseudomonadati</taxon>
        <taxon>Pseudomonadota</taxon>
        <taxon>Gammaproteobacteria</taxon>
        <taxon>Enterobacterales</taxon>
        <taxon>Enterobacteriaceae</taxon>
        <taxon>Klebsiella/Raoultella group</taxon>
        <taxon>Klebsiella</taxon>
    </lineage>
</organism>
<dbReference type="SUPFAM" id="SSF52540">
    <property type="entry name" value="P-loop containing nucleoside triphosphate hydrolases"/>
    <property type="match status" value="1"/>
</dbReference>
<feature type="domain" description="ABC transporter" evidence="4">
    <location>
        <begin position="4"/>
        <end position="234"/>
    </location>
</feature>
<sequence>MHAVEFDNVSRLYGDVRAVDGVSIAIRDGEFFSMLGPSGSGKTTCLRLIAGFEQLSGGAIRIFGKPASELPPWQRDVNTVFQDYALFPHMSVLDNVAYGLMVKGIGKKERHARAMEALERVALAFVHARRPSQLSGGQRQRVAIARALVNQPRVLLLDEPLGALDLKLREQMQLELKKLQQALGITFIFVTHDQGEALSMSDRVAVFNNGRIEQIDAPQDLYLRPKTAFVAGFVGTANVFSGERAHKLCAMAGSWSLRPEHIRLNAAGEIQIAGVVQAVQYQGAATRVELKLADGEKLLVSQANVDGHAALNAPPVGQTVLASWSRAAMVPLESGG</sequence>
<gene>
    <name evidence="6" type="primary">ydcT</name>
    <name evidence="5" type="ORF">AAFL32_07310</name>
    <name evidence="6" type="ORF">KOSB73_260171</name>
</gene>
<evidence type="ECO:0000313" key="8">
    <source>
        <dbReference type="Proteomes" id="UP001458070"/>
    </source>
</evidence>
<dbReference type="InterPro" id="IPR003439">
    <property type="entry name" value="ABC_transporter-like_ATP-bd"/>
</dbReference>
<dbReference type="Proteomes" id="UP001458070">
    <property type="component" value="Unassembled WGS sequence"/>
</dbReference>
<keyword evidence="3 6" id="KW-0067">ATP-binding</keyword>
<dbReference type="InterPro" id="IPR017871">
    <property type="entry name" value="ABC_transporter-like_CS"/>
</dbReference>
<evidence type="ECO:0000256" key="1">
    <source>
        <dbReference type="ARBA" id="ARBA00022448"/>
    </source>
</evidence>
<reference evidence="6" key="1">
    <citation type="submission" date="2017-08" db="EMBL/GenBank/DDBJ databases">
        <authorList>
            <person name="de Groot N.N."/>
        </authorList>
    </citation>
    <scope>NUCLEOTIDE SEQUENCE [LARGE SCALE GENOMIC DNA]</scope>
    <source>
        <strain evidence="6">06D021</strain>
    </source>
</reference>
<dbReference type="AlphaFoldDB" id="A0A285B3D1"/>
<reference evidence="5 8" key="3">
    <citation type="submission" date="2024-04" db="EMBL/GenBank/DDBJ databases">
        <title>Draft genome assemblies of urinary isolates.</title>
        <authorList>
            <person name="Appleberry H."/>
            <person name="Kula A."/>
            <person name="Wolfe A.J."/>
            <person name="Putonti C."/>
        </authorList>
    </citation>
    <scope>NUCLEOTIDE SEQUENCE [LARGE SCALE GENOMIC DNA]</scope>
    <source>
        <strain evidence="5 8">UMB12529</strain>
    </source>
</reference>
<dbReference type="InterPro" id="IPR003593">
    <property type="entry name" value="AAA+_ATPase"/>
</dbReference>
<dbReference type="RefSeq" id="WP_049131559.1">
    <property type="nucleotide sequence ID" value="NZ_CABGKG010000010.1"/>
</dbReference>
<accession>A0A285B3D1</accession>
<dbReference type="Gene3D" id="2.40.50.100">
    <property type="match status" value="1"/>
</dbReference>
<dbReference type="EMBL" id="JBCGEM010000004">
    <property type="protein sequence ID" value="MEM0623691.1"/>
    <property type="molecule type" value="Genomic_DNA"/>
</dbReference>
<dbReference type="InterPro" id="IPR027417">
    <property type="entry name" value="P-loop_NTPase"/>
</dbReference>
<dbReference type="Proteomes" id="UP000220639">
    <property type="component" value="Unassembled WGS sequence"/>
</dbReference>
<evidence type="ECO:0000313" key="5">
    <source>
        <dbReference type="EMBL" id="MEM0623691.1"/>
    </source>
</evidence>
<dbReference type="PANTHER" id="PTHR42781:SF4">
    <property type="entry name" value="SPERMIDINE_PUTRESCINE IMPORT ATP-BINDING PROTEIN POTA"/>
    <property type="match status" value="1"/>
</dbReference>
<dbReference type="EMBL" id="FZTC01000019">
    <property type="protein sequence ID" value="SNU35447.1"/>
    <property type="molecule type" value="Genomic_DNA"/>
</dbReference>